<evidence type="ECO:0000256" key="1">
    <source>
        <dbReference type="ARBA" id="ARBA00004141"/>
    </source>
</evidence>
<dbReference type="GO" id="GO:0005789">
    <property type="term" value="C:endoplasmic reticulum membrane"/>
    <property type="evidence" value="ECO:0007669"/>
    <property type="project" value="TreeGrafter"/>
</dbReference>
<evidence type="ECO:0000256" key="10">
    <source>
        <dbReference type="ARBA" id="ARBA00023160"/>
    </source>
</evidence>
<evidence type="ECO:0000256" key="4">
    <source>
        <dbReference type="ARBA" id="ARBA00022679"/>
    </source>
</evidence>
<evidence type="ECO:0000313" key="12">
    <source>
        <dbReference type="EMBL" id="CAD5232460.1"/>
    </source>
</evidence>
<dbReference type="GO" id="GO:0034625">
    <property type="term" value="P:fatty acid elongation, monounsaturated fatty acid"/>
    <property type="evidence" value="ECO:0007669"/>
    <property type="project" value="TreeGrafter"/>
</dbReference>
<evidence type="ECO:0000313" key="14">
    <source>
        <dbReference type="Proteomes" id="UP000659654"/>
    </source>
</evidence>
<keyword evidence="4 11" id="KW-0808">Transferase</keyword>
<dbReference type="eggNOG" id="KOG3072">
    <property type="taxonomic scope" value="Eukaryota"/>
</dbReference>
<dbReference type="EMBL" id="CAJFCV020000005">
    <property type="protein sequence ID" value="CAG9124964.1"/>
    <property type="molecule type" value="Genomic_DNA"/>
</dbReference>
<evidence type="ECO:0000256" key="9">
    <source>
        <dbReference type="ARBA" id="ARBA00023136"/>
    </source>
</evidence>
<feature type="transmembrane region" description="Helical" evidence="11">
    <location>
        <begin position="81"/>
        <end position="100"/>
    </location>
</feature>
<gene>
    <name evidence="12" type="ORF">BXYJ_LOCUS12551</name>
</gene>
<keyword evidence="7 11" id="KW-1133">Transmembrane helix</keyword>
<accession>A0A1I7S5Q5</accession>
<comment type="catalytic activity">
    <reaction evidence="11">
        <text>a very-long-chain acyl-CoA + malonyl-CoA + H(+) = a very-long-chain 3-oxoacyl-CoA + CO2 + CoA</text>
        <dbReference type="Rhea" id="RHEA:32727"/>
        <dbReference type="ChEBI" id="CHEBI:15378"/>
        <dbReference type="ChEBI" id="CHEBI:16526"/>
        <dbReference type="ChEBI" id="CHEBI:57287"/>
        <dbReference type="ChEBI" id="CHEBI:57384"/>
        <dbReference type="ChEBI" id="CHEBI:90725"/>
        <dbReference type="ChEBI" id="CHEBI:90736"/>
        <dbReference type="EC" id="2.3.1.199"/>
    </reaction>
</comment>
<dbReference type="OrthoDB" id="10259681at2759"/>
<dbReference type="GO" id="GO:0019367">
    <property type="term" value="P:fatty acid elongation, saturated fatty acid"/>
    <property type="evidence" value="ECO:0007669"/>
    <property type="project" value="TreeGrafter"/>
</dbReference>
<evidence type="ECO:0000256" key="11">
    <source>
        <dbReference type="RuleBase" id="RU361115"/>
    </source>
</evidence>
<keyword evidence="3 11" id="KW-0444">Lipid biosynthesis</keyword>
<dbReference type="EMBL" id="CAJFDI010000005">
    <property type="protein sequence ID" value="CAD5232460.1"/>
    <property type="molecule type" value="Genomic_DNA"/>
</dbReference>
<keyword evidence="14" id="KW-1185">Reference proteome</keyword>
<evidence type="ECO:0000256" key="7">
    <source>
        <dbReference type="ARBA" id="ARBA00022989"/>
    </source>
</evidence>
<dbReference type="Pfam" id="PF01151">
    <property type="entry name" value="ELO"/>
    <property type="match status" value="1"/>
</dbReference>
<dbReference type="WBParaSite" id="BXY_0834000.1">
    <property type="protein sequence ID" value="BXY_0834000.1"/>
    <property type="gene ID" value="BXY_0834000"/>
</dbReference>
<keyword evidence="6 11" id="KW-0276">Fatty acid metabolism</keyword>
<dbReference type="GO" id="GO:0009922">
    <property type="term" value="F:fatty acid elongase activity"/>
    <property type="evidence" value="ECO:0007669"/>
    <property type="project" value="UniProtKB-EC"/>
</dbReference>
<dbReference type="InterPro" id="IPR030457">
    <property type="entry name" value="ELO_CS"/>
</dbReference>
<dbReference type="GO" id="GO:0034626">
    <property type="term" value="P:fatty acid elongation, polyunsaturated fatty acid"/>
    <property type="evidence" value="ECO:0007669"/>
    <property type="project" value="TreeGrafter"/>
</dbReference>
<feature type="transmembrane region" description="Helical" evidence="11">
    <location>
        <begin position="211"/>
        <end position="231"/>
    </location>
</feature>
<dbReference type="GO" id="GO:0042761">
    <property type="term" value="P:very long-chain fatty acid biosynthetic process"/>
    <property type="evidence" value="ECO:0007669"/>
    <property type="project" value="TreeGrafter"/>
</dbReference>
<dbReference type="Proteomes" id="UP000659654">
    <property type="component" value="Unassembled WGS sequence"/>
</dbReference>
<comment type="subcellular location">
    <subcellularLocation>
        <location evidence="1">Membrane</location>
        <topology evidence="1">Multi-pass membrane protein</topology>
    </subcellularLocation>
</comment>
<evidence type="ECO:0000256" key="3">
    <source>
        <dbReference type="ARBA" id="ARBA00022516"/>
    </source>
</evidence>
<evidence type="ECO:0000256" key="6">
    <source>
        <dbReference type="ARBA" id="ARBA00022832"/>
    </source>
</evidence>
<dbReference type="PROSITE" id="PS01188">
    <property type="entry name" value="ELO"/>
    <property type="match status" value="1"/>
</dbReference>
<dbReference type="AlphaFoldDB" id="A0A1I7S5Q5"/>
<evidence type="ECO:0000256" key="5">
    <source>
        <dbReference type="ARBA" id="ARBA00022692"/>
    </source>
</evidence>
<feature type="transmembrane region" description="Helical" evidence="11">
    <location>
        <begin position="112"/>
        <end position="131"/>
    </location>
</feature>
<evidence type="ECO:0000313" key="15">
    <source>
        <dbReference type="WBParaSite" id="BXY_0834000.1"/>
    </source>
</evidence>
<keyword evidence="5 11" id="KW-0812">Transmembrane</keyword>
<dbReference type="UniPathway" id="UPA00094"/>
<evidence type="ECO:0000256" key="8">
    <source>
        <dbReference type="ARBA" id="ARBA00023098"/>
    </source>
</evidence>
<proteinExistence type="inferred from homology"/>
<keyword evidence="10 11" id="KW-0275">Fatty acid biosynthesis</keyword>
<reference evidence="12" key="2">
    <citation type="submission" date="2020-09" db="EMBL/GenBank/DDBJ databases">
        <authorList>
            <person name="Kikuchi T."/>
        </authorList>
    </citation>
    <scope>NUCLEOTIDE SEQUENCE</scope>
    <source>
        <strain evidence="12">Ka4C1</strain>
    </source>
</reference>
<name>A0A1I7S5Q5_BURXY</name>
<keyword evidence="8 11" id="KW-0443">Lipid metabolism</keyword>
<feature type="transmembrane region" description="Helical" evidence="11">
    <location>
        <begin position="278"/>
        <end position="301"/>
    </location>
</feature>
<reference evidence="15" key="1">
    <citation type="submission" date="2016-11" db="UniProtKB">
        <authorList>
            <consortium name="WormBaseParasite"/>
        </authorList>
    </citation>
    <scope>IDENTIFICATION</scope>
</reference>
<organism evidence="13 15">
    <name type="scientific">Bursaphelenchus xylophilus</name>
    <name type="common">Pinewood nematode worm</name>
    <name type="synonym">Aphelenchoides xylophilus</name>
    <dbReference type="NCBI Taxonomy" id="6326"/>
    <lineage>
        <taxon>Eukaryota</taxon>
        <taxon>Metazoa</taxon>
        <taxon>Ecdysozoa</taxon>
        <taxon>Nematoda</taxon>
        <taxon>Chromadorea</taxon>
        <taxon>Rhabditida</taxon>
        <taxon>Tylenchina</taxon>
        <taxon>Tylenchomorpha</taxon>
        <taxon>Aphelenchoidea</taxon>
        <taxon>Aphelenchoididae</taxon>
        <taxon>Bursaphelenchus</taxon>
    </lineage>
</organism>
<comment type="pathway">
    <text evidence="2">Lipid metabolism; fatty acid biosynthesis.</text>
</comment>
<dbReference type="SMR" id="A0A1I7S5Q5"/>
<dbReference type="PANTHER" id="PTHR11157">
    <property type="entry name" value="FATTY ACID ACYL TRANSFERASE-RELATED"/>
    <property type="match status" value="1"/>
</dbReference>
<keyword evidence="9 11" id="KW-0472">Membrane</keyword>
<dbReference type="InterPro" id="IPR002076">
    <property type="entry name" value="ELO_fam"/>
</dbReference>
<dbReference type="Proteomes" id="UP000582659">
    <property type="component" value="Unassembled WGS sequence"/>
</dbReference>
<feature type="transmembrane region" description="Helical" evidence="11">
    <location>
        <begin position="187"/>
        <end position="205"/>
    </location>
</feature>
<dbReference type="EC" id="2.3.1.199" evidence="11"/>
<comment type="similarity">
    <text evidence="11">Belongs to the ELO family.</text>
</comment>
<feature type="transmembrane region" description="Helical" evidence="11">
    <location>
        <begin position="243"/>
        <end position="266"/>
    </location>
</feature>
<dbReference type="GO" id="GO:0030148">
    <property type="term" value="P:sphingolipid biosynthetic process"/>
    <property type="evidence" value="ECO:0007669"/>
    <property type="project" value="TreeGrafter"/>
</dbReference>
<dbReference type="PANTHER" id="PTHR11157:SF156">
    <property type="entry name" value="FATTY ACID ELONGATION PROTEIN 4-RELATED"/>
    <property type="match status" value="1"/>
</dbReference>
<evidence type="ECO:0000313" key="13">
    <source>
        <dbReference type="Proteomes" id="UP000095284"/>
    </source>
</evidence>
<dbReference type="Proteomes" id="UP000095284">
    <property type="component" value="Unplaced"/>
</dbReference>
<evidence type="ECO:0000256" key="2">
    <source>
        <dbReference type="ARBA" id="ARBA00005194"/>
    </source>
</evidence>
<protein>
    <recommendedName>
        <fullName evidence="11">Elongation of very long chain fatty acids protein</fullName>
        <ecNumber evidence="11">2.3.1.199</ecNumber>
    </recommendedName>
    <alternativeName>
        <fullName evidence="11">Very-long-chain 3-oxoacyl-CoA synthase</fullName>
    </alternativeName>
</protein>
<sequence length="313" mass="36120">MSAIIVWIARWIVVEDGVKFIIGLHDEFKKYNPFNANVGKLFANGRFLRKTSSYEHVPIFWFENYFTQEGVHNLACAGCEITLYLTVLYYGFILLLVQYMKDRPPYSLKTALFLWNLGLAIFSVFGAWRIGQEFFARLSTEGFTQTVCLLPNEFTPTTFWMIAFALSKIVEFGDTIFVVLRKRPLIFLHYYHHAAALIYAFHSGAHVSATGVVFALMNYAVHVLMYSYYAISALGIRLPKPLAMTITTLQTVQMFAAVGITIYAYYLKAFTDTFCQVYFSNLHLAFFIYVTFAALFLRFFYGTYVEKKKVKQQ</sequence>